<feature type="domain" description="Major facilitator superfamily (MFS) profile" evidence="8">
    <location>
        <begin position="21"/>
        <end position="467"/>
    </location>
</feature>
<feature type="transmembrane region" description="Helical" evidence="7">
    <location>
        <begin position="235"/>
        <end position="253"/>
    </location>
</feature>
<evidence type="ECO:0000256" key="5">
    <source>
        <dbReference type="ARBA" id="ARBA00022989"/>
    </source>
</evidence>
<feature type="transmembrane region" description="Helical" evidence="7">
    <location>
        <begin position="55"/>
        <end position="75"/>
    </location>
</feature>
<feature type="transmembrane region" description="Helical" evidence="7">
    <location>
        <begin position="173"/>
        <end position="195"/>
    </location>
</feature>
<evidence type="ECO:0000256" key="2">
    <source>
        <dbReference type="ARBA" id="ARBA00022448"/>
    </source>
</evidence>
<dbReference type="InterPro" id="IPR011701">
    <property type="entry name" value="MFS"/>
</dbReference>
<name>A0AAE3GAN4_9PSEU</name>
<evidence type="ECO:0000313" key="9">
    <source>
        <dbReference type="EMBL" id="MCP2164792.1"/>
    </source>
</evidence>
<dbReference type="PANTHER" id="PTHR42718:SF42">
    <property type="entry name" value="EXPORT PROTEIN"/>
    <property type="match status" value="1"/>
</dbReference>
<evidence type="ECO:0000256" key="1">
    <source>
        <dbReference type="ARBA" id="ARBA00004651"/>
    </source>
</evidence>
<dbReference type="CDD" id="cd17321">
    <property type="entry name" value="MFS_MMR_MDR_like"/>
    <property type="match status" value="1"/>
</dbReference>
<proteinExistence type="predicted"/>
<evidence type="ECO:0000259" key="8">
    <source>
        <dbReference type="PROSITE" id="PS50850"/>
    </source>
</evidence>
<evidence type="ECO:0000313" key="10">
    <source>
        <dbReference type="Proteomes" id="UP001206128"/>
    </source>
</evidence>
<feature type="transmembrane region" description="Helical" evidence="7">
    <location>
        <begin position="87"/>
        <end position="106"/>
    </location>
</feature>
<dbReference type="PROSITE" id="PS50850">
    <property type="entry name" value="MFS"/>
    <property type="match status" value="1"/>
</dbReference>
<dbReference type="AlphaFoldDB" id="A0AAE3GAN4"/>
<accession>A0AAE3GAN4</accession>
<dbReference type="Proteomes" id="UP001206128">
    <property type="component" value="Unassembled WGS sequence"/>
</dbReference>
<dbReference type="InterPro" id="IPR036259">
    <property type="entry name" value="MFS_trans_sf"/>
</dbReference>
<dbReference type="NCBIfam" id="TIGR00711">
    <property type="entry name" value="efflux_EmrB"/>
    <property type="match status" value="1"/>
</dbReference>
<keyword evidence="10" id="KW-1185">Reference proteome</keyword>
<evidence type="ECO:0000256" key="3">
    <source>
        <dbReference type="ARBA" id="ARBA00022475"/>
    </source>
</evidence>
<dbReference type="RefSeq" id="WP_253768886.1">
    <property type="nucleotide sequence ID" value="NZ_JAMTCK010000003.1"/>
</dbReference>
<organism evidence="9 10">
    <name type="scientific">Goodfellowiella coeruleoviolacea</name>
    <dbReference type="NCBI Taxonomy" id="334858"/>
    <lineage>
        <taxon>Bacteria</taxon>
        <taxon>Bacillati</taxon>
        <taxon>Actinomycetota</taxon>
        <taxon>Actinomycetes</taxon>
        <taxon>Pseudonocardiales</taxon>
        <taxon>Pseudonocardiaceae</taxon>
        <taxon>Goodfellowiella</taxon>
    </lineage>
</organism>
<dbReference type="Gene3D" id="1.20.1720.10">
    <property type="entry name" value="Multidrug resistance protein D"/>
    <property type="match status" value="1"/>
</dbReference>
<feature type="transmembrane region" description="Helical" evidence="7">
    <location>
        <begin position="370"/>
        <end position="393"/>
    </location>
</feature>
<feature type="transmembrane region" description="Helical" evidence="7">
    <location>
        <begin position="444"/>
        <end position="467"/>
    </location>
</feature>
<evidence type="ECO:0000256" key="4">
    <source>
        <dbReference type="ARBA" id="ARBA00022692"/>
    </source>
</evidence>
<keyword evidence="3" id="KW-1003">Cell membrane</keyword>
<gene>
    <name evidence="9" type="ORF">LX83_001632</name>
</gene>
<feature type="transmembrane region" description="Helical" evidence="7">
    <location>
        <begin position="145"/>
        <end position="167"/>
    </location>
</feature>
<dbReference type="GO" id="GO:0005886">
    <property type="term" value="C:plasma membrane"/>
    <property type="evidence" value="ECO:0007669"/>
    <property type="project" value="UniProtKB-SubCell"/>
</dbReference>
<reference evidence="9" key="1">
    <citation type="submission" date="2022-06" db="EMBL/GenBank/DDBJ databases">
        <title>Genomic Encyclopedia of Archaeal and Bacterial Type Strains, Phase II (KMG-II): from individual species to whole genera.</title>
        <authorList>
            <person name="Goeker M."/>
        </authorList>
    </citation>
    <scope>NUCLEOTIDE SEQUENCE</scope>
    <source>
        <strain evidence="9">DSM 43935</strain>
    </source>
</reference>
<dbReference type="Gene3D" id="1.20.1250.20">
    <property type="entry name" value="MFS general substrate transporter like domains"/>
    <property type="match status" value="1"/>
</dbReference>
<dbReference type="EMBL" id="JAMTCK010000003">
    <property type="protein sequence ID" value="MCP2164792.1"/>
    <property type="molecule type" value="Genomic_DNA"/>
</dbReference>
<feature type="transmembrane region" description="Helical" evidence="7">
    <location>
        <begin position="274"/>
        <end position="296"/>
    </location>
</feature>
<evidence type="ECO:0000256" key="7">
    <source>
        <dbReference type="SAM" id="Phobius"/>
    </source>
</evidence>
<keyword evidence="5 7" id="KW-1133">Transmembrane helix</keyword>
<protein>
    <submittedName>
        <fullName evidence="9">Drug resistance transporter, EmrB/QacA subfamily</fullName>
    </submittedName>
</protein>
<sequence>MGEDATGREPVRWASARARGVLAATVIGSGMAMLDGTVVNVALPRIGAELAVGVAGLQWILNGYLLALASLILLAGSLGDRYGRRRTFRFGVIWFGVCSLLCGLAPNIELLVAARVLQGVGAALLTPGSLAILQTSFGERDRARAIGAWSGLSGITTAVGPLVGGLLVQVWSWRLAFLVNLPLAALCVWLTSRHVPESWAGDGSGKLDVVGAVLGTVGLAGITAALVTAADAGPVLVAALAAVGVAALVAFVVRQVRTDRPLVPPALFADRTFCLANGLTLLVYAALGGVLLLLVLQLQIAMHYSPTAAGIAGLPITVLMLVLSAQSGRWAQRIGPRWQLVIGPLLIAGGMLLLRRAVPGADYATGVLPGLVLFGLGLATVVAPVTATALAAAPDEQAGVASGVNNAVARTGSLLAVSVLPLLAGLGGTRYADPVALTEGWRLALVICAAAAALGGLLGLGVDNAVLGRAPAKPRTEPRPGATAPHPGECVYCGVEGPPTHVRPFAGPRPG</sequence>
<keyword evidence="6 7" id="KW-0472">Membrane</keyword>
<dbReference type="SUPFAM" id="SSF103473">
    <property type="entry name" value="MFS general substrate transporter"/>
    <property type="match status" value="1"/>
</dbReference>
<comment type="subcellular location">
    <subcellularLocation>
        <location evidence="1">Cell membrane</location>
        <topology evidence="1">Multi-pass membrane protein</topology>
    </subcellularLocation>
</comment>
<dbReference type="InterPro" id="IPR004638">
    <property type="entry name" value="EmrB-like"/>
</dbReference>
<feature type="transmembrane region" description="Helical" evidence="7">
    <location>
        <begin position="21"/>
        <end position="43"/>
    </location>
</feature>
<evidence type="ECO:0000256" key="6">
    <source>
        <dbReference type="ARBA" id="ARBA00023136"/>
    </source>
</evidence>
<dbReference type="PRINTS" id="PR01036">
    <property type="entry name" value="TCRTETB"/>
</dbReference>
<keyword evidence="2" id="KW-0813">Transport</keyword>
<feature type="transmembrane region" description="Helical" evidence="7">
    <location>
        <begin position="207"/>
        <end position="229"/>
    </location>
</feature>
<keyword evidence="4 7" id="KW-0812">Transmembrane</keyword>
<feature type="transmembrane region" description="Helical" evidence="7">
    <location>
        <begin position="338"/>
        <end position="358"/>
    </location>
</feature>
<dbReference type="PANTHER" id="PTHR42718">
    <property type="entry name" value="MAJOR FACILITATOR SUPERFAMILY MULTIDRUG TRANSPORTER MFSC"/>
    <property type="match status" value="1"/>
</dbReference>
<feature type="transmembrane region" description="Helical" evidence="7">
    <location>
        <begin position="112"/>
        <end position="133"/>
    </location>
</feature>
<dbReference type="Pfam" id="PF07690">
    <property type="entry name" value="MFS_1"/>
    <property type="match status" value="1"/>
</dbReference>
<feature type="transmembrane region" description="Helical" evidence="7">
    <location>
        <begin position="414"/>
        <end position="432"/>
    </location>
</feature>
<feature type="transmembrane region" description="Helical" evidence="7">
    <location>
        <begin position="308"/>
        <end position="326"/>
    </location>
</feature>
<dbReference type="GO" id="GO:0022857">
    <property type="term" value="F:transmembrane transporter activity"/>
    <property type="evidence" value="ECO:0007669"/>
    <property type="project" value="InterPro"/>
</dbReference>
<comment type="caution">
    <text evidence="9">The sequence shown here is derived from an EMBL/GenBank/DDBJ whole genome shotgun (WGS) entry which is preliminary data.</text>
</comment>
<dbReference type="InterPro" id="IPR020846">
    <property type="entry name" value="MFS_dom"/>
</dbReference>